<proteinExistence type="predicted"/>
<sequence>MVFGKKPMEEIKMAVTKVWECTSDSCNCWVRDNFRSKEITTCPICSSQMESSEKELQVIHNHSVAE</sequence>
<keyword evidence="2" id="KW-1185">Reference proteome</keyword>
<dbReference type="EMBL" id="JAAIWM010000004">
    <property type="protein sequence ID" value="NEY72716.1"/>
    <property type="molecule type" value="Genomic_DNA"/>
</dbReference>
<dbReference type="RefSeq" id="WP_163180165.1">
    <property type="nucleotide sequence ID" value="NZ_JAAIWM010000004.1"/>
</dbReference>
<accession>A0A6M0Q8L8</accession>
<dbReference type="Proteomes" id="UP000481043">
    <property type="component" value="Unassembled WGS sequence"/>
</dbReference>
<dbReference type="InterPro" id="IPR025916">
    <property type="entry name" value="YdjO"/>
</dbReference>
<name>A0A6M0Q8L8_9BACI</name>
<dbReference type="AlphaFoldDB" id="A0A6M0Q8L8"/>
<comment type="caution">
    <text evidence="1">The sequence shown here is derived from an EMBL/GenBank/DDBJ whole genome shotgun (WGS) entry which is preliminary data.</text>
</comment>
<organism evidence="1 2">
    <name type="scientific">Bacillus mesophilus</name>
    <dbReference type="NCBI Taxonomy" id="1808955"/>
    <lineage>
        <taxon>Bacteria</taxon>
        <taxon>Bacillati</taxon>
        <taxon>Bacillota</taxon>
        <taxon>Bacilli</taxon>
        <taxon>Bacillales</taxon>
        <taxon>Bacillaceae</taxon>
        <taxon>Bacillus</taxon>
    </lineage>
</organism>
<gene>
    <name evidence="1" type="ORF">G4D63_13345</name>
</gene>
<reference evidence="1 2" key="1">
    <citation type="submission" date="2020-02" db="EMBL/GenBank/DDBJ databases">
        <title>Bacillus aquiflavi sp. nov., isolated from yellow water of strong flavor Chinese baijiu in Yibin region of China.</title>
        <authorList>
            <person name="Xie J."/>
        </authorList>
    </citation>
    <scope>NUCLEOTIDE SEQUENCE [LARGE SCALE GENOMIC DNA]</scope>
    <source>
        <strain evidence="1 2">SA4</strain>
    </source>
</reference>
<evidence type="ECO:0000313" key="2">
    <source>
        <dbReference type="Proteomes" id="UP000481043"/>
    </source>
</evidence>
<dbReference type="Pfam" id="PF14169">
    <property type="entry name" value="YdjO"/>
    <property type="match status" value="1"/>
</dbReference>
<protein>
    <submittedName>
        <fullName evidence="1">Cold-shock protein</fullName>
    </submittedName>
</protein>
<evidence type="ECO:0000313" key="1">
    <source>
        <dbReference type="EMBL" id="NEY72716.1"/>
    </source>
</evidence>